<keyword evidence="5" id="KW-0862">Zinc</keyword>
<dbReference type="SUPFAM" id="SSF57850">
    <property type="entry name" value="RING/U-box"/>
    <property type="match status" value="1"/>
</dbReference>
<evidence type="ECO:0000256" key="2">
    <source>
        <dbReference type="ARBA" id="ARBA00012483"/>
    </source>
</evidence>
<comment type="catalytic activity">
    <reaction evidence="1">
        <text>S-ubiquitinyl-[E2 ubiquitin-conjugating enzyme]-L-cysteine + [acceptor protein]-L-lysine = [E2 ubiquitin-conjugating enzyme]-L-cysteine + N(6)-ubiquitinyl-[acceptor protein]-L-lysine.</text>
        <dbReference type="EC" id="2.3.2.27"/>
    </reaction>
</comment>
<evidence type="ECO:0000313" key="9">
    <source>
        <dbReference type="Proteomes" id="UP001415857"/>
    </source>
</evidence>
<protein>
    <recommendedName>
        <fullName evidence="2">RING-type E3 ubiquitin transferase</fullName>
        <ecNumber evidence="2">2.3.2.27</ecNumber>
    </recommendedName>
</protein>
<dbReference type="GO" id="GO:0008270">
    <property type="term" value="F:zinc ion binding"/>
    <property type="evidence" value="ECO:0007669"/>
    <property type="project" value="UniProtKB-KW"/>
</dbReference>
<organism evidence="8 9">
    <name type="scientific">Liquidambar formosana</name>
    <name type="common">Formosan gum</name>
    <dbReference type="NCBI Taxonomy" id="63359"/>
    <lineage>
        <taxon>Eukaryota</taxon>
        <taxon>Viridiplantae</taxon>
        <taxon>Streptophyta</taxon>
        <taxon>Embryophyta</taxon>
        <taxon>Tracheophyta</taxon>
        <taxon>Spermatophyta</taxon>
        <taxon>Magnoliopsida</taxon>
        <taxon>eudicotyledons</taxon>
        <taxon>Gunneridae</taxon>
        <taxon>Pentapetalae</taxon>
        <taxon>Saxifragales</taxon>
        <taxon>Altingiaceae</taxon>
        <taxon>Liquidambar</taxon>
    </lineage>
</organism>
<dbReference type="Gene3D" id="3.30.40.10">
    <property type="entry name" value="Zinc/RING finger domain, C3HC4 (zinc finger)"/>
    <property type="match status" value="1"/>
</dbReference>
<dbReference type="Proteomes" id="UP001415857">
    <property type="component" value="Unassembled WGS sequence"/>
</dbReference>
<dbReference type="AlphaFoldDB" id="A0AAP0RBG6"/>
<name>A0AAP0RBG6_LIQFO</name>
<dbReference type="SMART" id="SM00184">
    <property type="entry name" value="RING"/>
    <property type="match status" value="1"/>
</dbReference>
<evidence type="ECO:0000256" key="3">
    <source>
        <dbReference type="ARBA" id="ARBA00022723"/>
    </source>
</evidence>
<dbReference type="Pfam" id="PF13639">
    <property type="entry name" value="zf-RING_2"/>
    <property type="match status" value="1"/>
</dbReference>
<evidence type="ECO:0000259" key="7">
    <source>
        <dbReference type="PROSITE" id="PS50089"/>
    </source>
</evidence>
<accession>A0AAP0RBG6</accession>
<dbReference type="PANTHER" id="PTHR15710">
    <property type="entry name" value="E3 UBIQUITIN-PROTEIN LIGASE PRAJA"/>
    <property type="match status" value="1"/>
</dbReference>
<evidence type="ECO:0000256" key="6">
    <source>
        <dbReference type="PROSITE-ProRule" id="PRU00175"/>
    </source>
</evidence>
<dbReference type="GO" id="GO:0061630">
    <property type="term" value="F:ubiquitin protein ligase activity"/>
    <property type="evidence" value="ECO:0007669"/>
    <property type="project" value="UniProtKB-EC"/>
</dbReference>
<feature type="domain" description="RING-type" evidence="7">
    <location>
        <begin position="55"/>
        <end position="96"/>
    </location>
</feature>
<sequence length="103" mass="10935">MATVSSESNTIAAYPIDLCFDLDEVLTMVENSSCGMTTSNSLVSNMPTVTALDVCAVCMEGIQSSKGGKQVPCGHVYHATCIATWLSLYNSCPLCRCRVSGED</sequence>
<dbReference type="InterPro" id="IPR001841">
    <property type="entry name" value="Znf_RING"/>
</dbReference>
<reference evidence="8 9" key="1">
    <citation type="journal article" date="2024" name="Plant J.">
        <title>Genome sequences and population genomics reveal climatic adaptation and genomic divergence between two closely related sweetgum species.</title>
        <authorList>
            <person name="Xu W.Q."/>
            <person name="Ren C.Q."/>
            <person name="Zhang X.Y."/>
            <person name="Comes H.P."/>
            <person name="Liu X.H."/>
            <person name="Li Y.G."/>
            <person name="Kettle C.J."/>
            <person name="Jalonen R."/>
            <person name="Gaisberger H."/>
            <person name="Ma Y.Z."/>
            <person name="Qiu Y.X."/>
        </authorList>
    </citation>
    <scope>NUCLEOTIDE SEQUENCE [LARGE SCALE GENOMIC DNA]</scope>
    <source>
        <strain evidence="8">Hangzhou</strain>
    </source>
</reference>
<evidence type="ECO:0000256" key="4">
    <source>
        <dbReference type="ARBA" id="ARBA00022771"/>
    </source>
</evidence>
<dbReference type="InterPro" id="IPR013083">
    <property type="entry name" value="Znf_RING/FYVE/PHD"/>
</dbReference>
<evidence type="ECO:0000256" key="1">
    <source>
        <dbReference type="ARBA" id="ARBA00000900"/>
    </source>
</evidence>
<dbReference type="PROSITE" id="PS50089">
    <property type="entry name" value="ZF_RING_2"/>
    <property type="match status" value="1"/>
</dbReference>
<comment type="caution">
    <text evidence="8">The sequence shown here is derived from an EMBL/GenBank/DDBJ whole genome shotgun (WGS) entry which is preliminary data.</text>
</comment>
<keyword evidence="3" id="KW-0479">Metal-binding</keyword>
<evidence type="ECO:0000313" key="8">
    <source>
        <dbReference type="EMBL" id="KAK9274454.1"/>
    </source>
</evidence>
<proteinExistence type="predicted"/>
<keyword evidence="9" id="KW-1185">Reference proteome</keyword>
<keyword evidence="4 6" id="KW-0863">Zinc-finger</keyword>
<evidence type="ECO:0000256" key="5">
    <source>
        <dbReference type="ARBA" id="ARBA00022833"/>
    </source>
</evidence>
<gene>
    <name evidence="8" type="ORF">L1049_021701</name>
</gene>
<dbReference type="EC" id="2.3.2.27" evidence="2"/>
<dbReference type="PANTHER" id="PTHR15710:SF74">
    <property type="entry name" value="RING-TYPE E3 UBIQUITIN TRANSFERASE-RELATED"/>
    <property type="match status" value="1"/>
</dbReference>
<dbReference type="EMBL" id="JBBPBK010000011">
    <property type="protein sequence ID" value="KAK9274454.1"/>
    <property type="molecule type" value="Genomic_DNA"/>
</dbReference>